<name>A0A437QC12_9GAMM</name>
<feature type="transmembrane region" description="Helical" evidence="1">
    <location>
        <begin position="12"/>
        <end position="31"/>
    </location>
</feature>
<sequence>MSATRPNQLRFIGALFVLAFILLHLGLEYFQGGIQSHHILNRADLPEISNLWGLLLPLLAWFLLGTLAKRLALSKDANAGKKALLGGLAVLCTSVALMVSFKLDQSTITGLIFQGLLLAAVFLPFYRAEYFLSVALGMTFAFGAILPTGVATVLAMISMICQWLLWPLLCKCWRLLRPAAEKSSA</sequence>
<protein>
    <submittedName>
        <fullName evidence="2">Uncharacterized protein</fullName>
    </submittedName>
</protein>
<reference evidence="2 3" key="1">
    <citation type="submission" date="2019-01" db="EMBL/GenBank/DDBJ databases">
        <authorList>
            <person name="Chen W.-M."/>
        </authorList>
    </citation>
    <scope>NUCLEOTIDE SEQUENCE [LARGE SCALE GENOMIC DNA]</scope>
    <source>
        <strain evidence="2 3">KYPC3</strain>
    </source>
</reference>
<feature type="transmembrane region" description="Helical" evidence="1">
    <location>
        <begin position="51"/>
        <end position="71"/>
    </location>
</feature>
<dbReference type="AlphaFoldDB" id="A0A437QC12"/>
<dbReference type="EMBL" id="SACS01000032">
    <property type="protein sequence ID" value="RVU31985.1"/>
    <property type="molecule type" value="Genomic_DNA"/>
</dbReference>
<keyword evidence="1" id="KW-0472">Membrane</keyword>
<keyword evidence="1" id="KW-1133">Transmembrane helix</keyword>
<feature type="transmembrane region" description="Helical" evidence="1">
    <location>
        <begin position="138"/>
        <end position="166"/>
    </location>
</feature>
<feature type="transmembrane region" description="Helical" evidence="1">
    <location>
        <begin position="83"/>
        <end position="101"/>
    </location>
</feature>
<evidence type="ECO:0000313" key="2">
    <source>
        <dbReference type="EMBL" id="RVU31985.1"/>
    </source>
</evidence>
<gene>
    <name evidence="2" type="ORF">EOE67_19195</name>
</gene>
<comment type="caution">
    <text evidence="2">The sequence shown here is derived from an EMBL/GenBank/DDBJ whole genome shotgun (WGS) entry which is preliminary data.</text>
</comment>
<dbReference type="OrthoDB" id="9815205at2"/>
<keyword evidence="1" id="KW-0812">Transmembrane</keyword>
<keyword evidence="3" id="KW-1185">Reference proteome</keyword>
<evidence type="ECO:0000313" key="3">
    <source>
        <dbReference type="Proteomes" id="UP000283077"/>
    </source>
</evidence>
<dbReference type="Proteomes" id="UP000283077">
    <property type="component" value="Unassembled WGS sequence"/>
</dbReference>
<proteinExistence type="predicted"/>
<feature type="transmembrane region" description="Helical" evidence="1">
    <location>
        <begin position="107"/>
        <end position="126"/>
    </location>
</feature>
<organism evidence="2 3">
    <name type="scientific">Rheinheimera riviphila</name>
    <dbReference type="NCBI Taxonomy" id="1834037"/>
    <lineage>
        <taxon>Bacteria</taxon>
        <taxon>Pseudomonadati</taxon>
        <taxon>Pseudomonadota</taxon>
        <taxon>Gammaproteobacteria</taxon>
        <taxon>Chromatiales</taxon>
        <taxon>Chromatiaceae</taxon>
        <taxon>Rheinheimera</taxon>
    </lineage>
</organism>
<dbReference type="RefSeq" id="WP_127701012.1">
    <property type="nucleotide sequence ID" value="NZ_SACS01000032.1"/>
</dbReference>
<accession>A0A437QC12</accession>
<evidence type="ECO:0000256" key="1">
    <source>
        <dbReference type="SAM" id="Phobius"/>
    </source>
</evidence>